<proteinExistence type="predicted"/>
<comment type="caution">
    <text evidence="2">The sequence shown here is derived from an EMBL/GenBank/DDBJ whole genome shotgun (WGS) entry which is preliminary data.</text>
</comment>
<dbReference type="InterPro" id="IPR044678">
    <property type="entry name" value="COR27/28"/>
</dbReference>
<dbReference type="Proteomes" id="UP000825935">
    <property type="component" value="Chromosome 29"/>
</dbReference>
<dbReference type="PANTHER" id="PTHR33676:SF3">
    <property type="entry name" value="COLD-REGULATED PROTEIN 27"/>
    <property type="match status" value="1"/>
</dbReference>
<feature type="compositionally biased region" description="Basic and acidic residues" evidence="1">
    <location>
        <begin position="244"/>
        <end position="261"/>
    </location>
</feature>
<dbReference type="AlphaFoldDB" id="A0A8T2R7G1"/>
<evidence type="ECO:0000313" key="2">
    <source>
        <dbReference type="EMBL" id="KAH7291877.1"/>
    </source>
</evidence>
<protein>
    <submittedName>
        <fullName evidence="2">Uncharacterized protein</fullName>
    </submittedName>
</protein>
<keyword evidence="3" id="KW-1185">Reference proteome</keyword>
<dbReference type="OrthoDB" id="1923282at2759"/>
<name>A0A8T2R7G1_CERRI</name>
<evidence type="ECO:0000313" key="3">
    <source>
        <dbReference type="Proteomes" id="UP000825935"/>
    </source>
</evidence>
<feature type="region of interest" description="Disordered" evidence="1">
    <location>
        <begin position="236"/>
        <end position="261"/>
    </location>
</feature>
<evidence type="ECO:0000256" key="1">
    <source>
        <dbReference type="SAM" id="MobiDB-lite"/>
    </source>
</evidence>
<dbReference type="GO" id="GO:0042752">
    <property type="term" value="P:regulation of circadian rhythm"/>
    <property type="evidence" value="ECO:0007669"/>
    <property type="project" value="InterPro"/>
</dbReference>
<reference evidence="2" key="1">
    <citation type="submission" date="2021-08" db="EMBL/GenBank/DDBJ databases">
        <title>WGS assembly of Ceratopteris richardii.</title>
        <authorList>
            <person name="Marchant D.B."/>
            <person name="Chen G."/>
            <person name="Jenkins J."/>
            <person name="Shu S."/>
            <person name="Leebens-Mack J."/>
            <person name="Grimwood J."/>
            <person name="Schmutz J."/>
            <person name="Soltis P."/>
            <person name="Soltis D."/>
            <person name="Chen Z.-H."/>
        </authorList>
    </citation>
    <scope>NUCLEOTIDE SEQUENCE</scope>
    <source>
        <strain evidence="2">Whitten #5841</strain>
        <tissue evidence="2">Leaf</tissue>
    </source>
</reference>
<dbReference type="PANTHER" id="PTHR33676">
    <property type="entry name" value="COLD REGULATED PROTEIN 27"/>
    <property type="match status" value="1"/>
</dbReference>
<gene>
    <name evidence="2" type="ORF">KP509_29G039700</name>
</gene>
<accession>A0A8T2R7G1</accession>
<dbReference type="EMBL" id="CM035434">
    <property type="protein sequence ID" value="KAH7291877.1"/>
    <property type="molecule type" value="Genomic_DNA"/>
</dbReference>
<dbReference type="GO" id="GO:0009409">
    <property type="term" value="P:response to cold"/>
    <property type="evidence" value="ECO:0007669"/>
    <property type="project" value="InterPro"/>
</dbReference>
<sequence>MVSATTVADNDKELLAQDDGYAHGSFKRTCSESVKDGYDSDSGKSEFSVTSGWSGHFDEEDGFFIRNQVVHSRTDESAETTWTDEKHSSYLDSMESTFVQKMYDKEYCSLDVCGHSSRSSLSLDQDSVDSQAFYLNMRKPLKWNANGLLTLKAPSLSNAPSVLASPWIQHFKCRRSLSVGYSQIPQEAAEHPCSTVLRKARLSSFRNCKRLRTELLELAELDVQIDKQHQLQVQDHNNVQTRQTEPKAEPRTDGAFRKEVESPNETTYGELCAQIHAKAIPLFQTVSDESSGKDITDDPAGLDGGKVSISQTECVVAQSGSKTWTWSFQGPRYHVVRKPSSHAFH</sequence>
<organism evidence="2 3">
    <name type="scientific">Ceratopteris richardii</name>
    <name type="common">Triangle waterfern</name>
    <dbReference type="NCBI Taxonomy" id="49495"/>
    <lineage>
        <taxon>Eukaryota</taxon>
        <taxon>Viridiplantae</taxon>
        <taxon>Streptophyta</taxon>
        <taxon>Embryophyta</taxon>
        <taxon>Tracheophyta</taxon>
        <taxon>Polypodiopsida</taxon>
        <taxon>Polypodiidae</taxon>
        <taxon>Polypodiales</taxon>
        <taxon>Pteridineae</taxon>
        <taxon>Pteridaceae</taxon>
        <taxon>Parkerioideae</taxon>
        <taxon>Ceratopteris</taxon>
    </lineage>
</organism>